<organism evidence="1 2">
    <name type="scientific">Acropora cervicornis</name>
    <name type="common">Staghorn coral</name>
    <dbReference type="NCBI Taxonomy" id="6130"/>
    <lineage>
        <taxon>Eukaryota</taxon>
        <taxon>Metazoa</taxon>
        <taxon>Cnidaria</taxon>
        <taxon>Anthozoa</taxon>
        <taxon>Hexacorallia</taxon>
        <taxon>Scleractinia</taxon>
        <taxon>Astrocoeniina</taxon>
        <taxon>Acroporidae</taxon>
        <taxon>Acropora</taxon>
    </lineage>
</organism>
<gene>
    <name evidence="1" type="ORF">P5673_027047</name>
</gene>
<dbReference type="Proteomes" id="UP001249851">
    <property type="component" value="Unassembled WGS sequence"/>
</dbReference>
<proteinExistence type="predicted"/>
<comment type="caution">
    <text evidence="1">The sequence shown here is derived from an EMBL/GenBank/DDBJ whole genome shotgun (WGS) entry which is preliminary data.</text>
</comment>
<keyword evidence="2" id="KW-1185">Reference proteome</keyword>
<name>A0AAD9Q0F6_ACRCE</name>
<reference evidence="1" key="1">
    <citation type="journal article" date="2023" name="G3 (Bethesda)">
        <title>Whole genome assembly and annotation of the endangered Caribbean coral Acropora cervicornis.</title>
        <authorList>
            <person name="Selwyn J.D."/>
            <person name="Vollmer S.V."/>
        </authorList>
    </citation>
    <scope>NUCLEOTIDE SEQUENCE</scope>
    <source>
        <strain evidence="1">K2</strain>
    </source>
</reference>
<sequence>MDEYQFRALKHPIPKQRENLSLQSRLQVKGEFPVTIRNKTREVNTKFIEKWILRNKDVLLELGMLKIEPEGKLKETNFLRIKTIKASDRVEKLVTEFNVIFKGIGCFKQRDTARKMEVKLKMDPTATPVAQKSRNVPYLLQKPLKEWLDEGIENEIFEKEREG</sequence>
<reference evidence="1" key="2">
    <citation type="journal article" date="2023" name="Science">
        <title>Genomic signatures of disease resistance in endangered staghorn corals.</title>
        <authorList>
            <person name="Vollmer S.V."/>
            <person name="Selwyn J.D."/>
            <person name="Despard B.A."/>
            <person name="Roesel C.L."/>
        </authorList>
    </citation>
    <scope>NUCLEOTIDE SEQUENCE</scope>
    <source>
        <strain evidence="1">K2</strain>
    </source>
</reference>
<accession>A0AAD9Q0F6</accession>
<evidence type="ECO:0000313" key="1">
    <source>
        <dbReference type="EMBL" id="KAK2552025.1"/>
    </source>
</evidence>
<evidence type="ECO:0000313" key="2">
    <source>
        <dbReference type="Proteomes" id="UP001249851"/>
    </source>
</evidence>
<dbReference type="AlphaFoldDB" id="A0AAD9Q0F6"/>
<dbReference type="EMBL" id="JARQWQ010000091">
    <property type="protein sequence ID" value="KAK2552025.1"/>
    <property type="molecule type" value="Genomic_DNA"/>
</dbReference>
<protein>
    <submittedName>
        <fullName evidence="1">Uncharacterized protein</fullName>
    </submittedName>
</protein>